<accession>A0A9P5TC38</accession>
<dbReference type="SMART" id="SM00248">
    <property type="entry name" value="ANK"/>
    <property type="match status" value="7"/>
</dbReference>
<feature type="repeat" description="ANK" evidence="2">
    <location>
        <begin position="907"/>
        <end position="939"/>
    </location>
</feature>
<dbReference type="InterPro" id="IPR056884">
    <property type="entry name" value="NPHP3-like_N"/>
</dbReference>
<keyword evidence="7" id="KW-1185">Reference proteome</keyword>
<dbReference type="Gene3D" id="3.40.50.300">
    <property type="entry name" value="P-loop containing nucleotide triphosphate hydrolases"/>
    <property type="match status" value="1"/>
</dbReference>
<dbReference type="EMBL" id="WHVB01000004">
    <property type="protein sequence ID" value="KAF8483757.1"/>
    <property type="molecule type" value="Genomic_DNA"/>
</dbReference>
<keyword evidence="2" id="KW-0040">ANK repeat</keyword>
<feature type="domain" description="GPI inositol-deacylase winged helix" evidence="4">
    <location>
        <begin position="647"/>
        <end position="734"/>
    </location>
</feature>
<evidence type="ECO:0008006" key="8">
    <source>
        <dbReference type="Google" id="ProtNLM"/>
    </source>
</evidence>
<dbReference type="Proteomes" id="UP000759537">
    <property type="component" value="Unassembled WGS sequence"/>
</dbReference>
<evidence type="ECO:0000259" key="4">
    <source>
        <dbReference type="Pfam" id="PF22939"/>
    </source>
</evidence>
<evidence type="ECO:0000259" key="3">
    <source>
        <dbReference type="Pfam" id="PF17109"/>
    </source>
</evidence>
<protein>
    <recommendedName>
        <fullName evidence="8">NACHT domain-containing protein</fullName>
    </recommendedName>
</protein>
<dbReference type="InterPro" id="IPR002110">
    <property type="entry name" value="Ankyrin_rpt"/>
</dbReference>
<feature type="repeat" description="ANK" evidence="2">
    <location>
        <begin position="1006"/>
        <end position="1038"/>
    </location>
</feature>
<feature type="repeat" description="ANK" evidence="2">
    <location>
        <begin position="1039"/>
        <end position="1067"/>
    </location>
</feature>
<dbReference type="SUPFAM" id="SSF48403">
    <property type="entry name" value="Ankyrin repeat"/>
    <property type="match status" value="1"/>
</dbReference>
<evidence type="ECO:0000256" key="1">
    <source>
        <dbReference type="ARBA" id="ARBA00022737"/>
    </source>
</evidence>
<gene>
    <name evidence="6" type="ORF">DFH94DRAFT_323935</name>
</gene>
<dbReference type="PRINTS" id="PR01415">
    <property type="entry name" value="ANKYRIN"/>
</dbReference>
<dbReference type="Pfam" id="PF12796">
    <property type="entry name" value="Ank_2"/>
    <property type="match status" value="3"/>
</dbReference>
<dbReference type="Pfam" id="PF24883">
    <property type="entry name" value="NPHP3_N"/>
    <property type="match status" value="1"/>
</dbReference>
<feature type="repeat" description="ANK" evidence="2">
    <location>
        <begin position="973"/>
        <end position="1005"/>
    </location>
</feature>
<comment type="caution">
    <text evidence="6">The sequence shown here is derived from an EMBL/GenBank/DDBJ whole genome shotgun (WGS) entry which is preliminary data.</text>
</comment>
<sequence>MSASSQPAGPSTDNFTAIFNAASNEYLRVTGKRLDTHPFAAQLDNCRSPEAVSNLLRTQAQAFNKFRSKGDENLMTWLNPTVNILSAFSATLGGGIGLPFPPANTIFTGIAVLLGVVRDVVASHDKIIHLFERINFSLQRLNIYTEIPLTNDFTELLGKIMAELLSVLANSTKEMTDWKMKRFLKRLVGKTDVEDALERLDMLTKEETLMAVTKNLEVTHHVDGSVMAVKGIVHKIDDNVKAIKEAICDVNDSVEVTKRLSHDVGAGVNAIKDDIRDVDGNVKETRALTENIDDNVKATKALTEDIGDGVKVIQGVTRSVDHNVKATKYVTDQLKRTQLLRAWLAAPDPSINHNIACRTQHGGTARWFIQSSTFRDWKENGSLLWVHGNPGVGKSILCSAIIEDIKNMREPRSALIAYFYFDFKDAAKRDVRGLLTSLLFQLGDDSDRCRDVLHQLYTTCRDGSEQPSVAALAGCLKEMLELPGQLPIFIIVDALDECPNTTGTPSAREEVLDFVEDLIGSNHSNLFICVTSRPEQDIQTVLNPLAPASRRVSLHEEGGQREDIDSYIRSFVLKDRTMRRWREEDKELVITTLSQRAQGMFRWVFCQLDTLRRCMASSIRKALDELPTTLDDTYERALQEVPKEKWQHAHRLFQCLVAAIRPLRADELAEIFAIRFDADGSLGLMEGWRPENPEEALLSACSSLITIVENEGSKIVQFSHFSVKEFLTSDRLQTSKVGIVCNYHIPLDAAHTILARACLAVLLQLDECVDIERLETFPLAFYAAENWVEHARFEGVALRIQDDMERLFNPHNPYLAAWVWIYDVDRRGFVRGPLAKHRPPPKATALYYASLCGFSGLANYIICTHGEDVNAESGYHGTPLRAASYKGHIDVVRVLLDHRANVNTIDKKKTPLSSAYRGRHLEIMGLLLDHGADVDVWQDFHELVLHHASNAGEAEVVHLLLRHNADVNARGYLSWTPLHCASFYGHTKVVRLLLDHGAEIDASCMTLDTPLHLAMIKRSLEVVQLLLEHGADVNIRNGGNRTPYQLAESDGLIEIAQLLLEHGTEKE</sequence>
<name>A0A9P5TC38_9AGAM</name>
<evidence type="ECO:0000313" key="6">
    <source>
        <dbReference type="EMBL" id="KAF8483757.1"/>
    </source>
</evidence>
<feature type="repeat" description="ANK" evidence="2">
    <location>
        <begin position="945"/>
        <end position="972"/>
    </location>
</feature>
<dbReference type="PANTHER" id="PTHR10039:SF16">
    <property type="entry name" value="GPI INOSITOL-DEACYLASE"/>
    <property type="match status" value="1"/>
</dbReference>
<evidence type="ECO:0000313" key="7">
    <source>
        <dbReference type="Proteomes" id="UP000759537"/>
    </source>
</evidence>
<proteinExistence type="predicted"/>
<dbReference type="InterPro" id="IPR036770">
    <property type="entry name" value="Ankyrin_rpt-contain_sf"/>
</dbReference>
<feature type="domain" description="Nephrocystin 3-like N-terminal" evidence="5">
    <location>
        <begin position="363"/>
        <end position="533"/>
    </location>
</feature>
<reference evidence="6" key="1">
    <citation type="submission" date="2019-10" db="EMBL/GenBank/DDBJ databases">
        <authorList>
            <consortium name="DOE Joint Genome Institute"/>
            <person name="Kuo A."/>
            <person name="Miyauchi S."/>
            <person name="Kiss E."/>
            <person name="Drula E."/>
            <person name="Kohler A."/>
            <person name="Sanchez-Garcia M."/>
            <person name="Andreopoulos B."/>
            <person name="Barry K.W."/>
            <person name="Bonito G."/>
            <person name="Buee M."/>
            <person name="Carver A."/>
            <person name="Chen C."/>
            <person name="Cichocki N."/>
            <person name="Clum A."/>
            <person name="Culley D."/>
            <person name="Crous P.W."/>
            <person name="Fauchery L."/>
            <person name="Girlanda M."/>
            <person name="Hayes R."/>
            <person name="Keri Z."/>
            <person name="LaButti K."/>
            <person name="Lipzen A."/>
            <person name="Lombard V."/>
            <person name="Magnuson J."/>
            <person name="Maillard F."/>
            <person name="Morin E."/>
            <person name="Murat C."/>
            <person name="Nolan M."/>
            <person name="Ohm R."/>
            <person name="Pangilinan J."/>
            <person name="Pereira M."/>
            <person name="Perotto S."/>
            <person name="Peter M."/>
            <person name="Riley R."/>
            <person name="Sitrit Y."/>
            <person name="Stielow B."/>
            <person name="Szollosi G."/>
            <person name="Zifcakova L."/>
            <person name="Stursova M."/>
            <person name="Spatafora J.W."/>
            <person name="Tedersoo L."/>
            <person name="Vaario L.-M."/>
            <person name="Yamada A."/>
            <person name="Yan M."/>
            <person name="Wang P."/>
            <person name="Xu J."/>
            <person name="Bruns T."/>
            <person name="Baldrian P."/>
            <person name="Vilgalys R."/>
            <person name="Henrissat B."/>
            <person name="Grigoriev I.V."/>
            <person name="Hibbett D."/>
            <person name="Nagy L.G."/>
            <person name="Martin F.M."/>
        </authorList>
    </citation>
    <scope>NUCLEOTIDE SEQUENCE</scope>
    <source>
        <strain evidence="6">Prilba</strain>
    </source>
</reference>
<dbReference type="SUPFAM" id="SSF52540">
    <property type="entry name" value="P-loop containing nucleoside triphosphate hydrolases"/>
    <property type="match status" value="1"/>
</dbReference>
<dbReference type="Gene3D" id="1.25.40.20">
    <property type="entry name" value="Ankyrin repeat-containing domain"/>
    <property type="match status" value="3"/>
</dbReference>
<reference evidence="6" key="2">
    <citation type="journal article" date="2020" name="Nat. Commun.">
        <title>Large-scale genome sequencing of mycorrhizal fungi provides insights into the early evolution of symbiotic traits.</title>
        <authorList>
            <person name="Miyauchi S."/>
            <person name="Kiss E."/>
            <person name="Kuo A."/>
            <person name="Drula E."/>
            <person name="Kohler A."/>
            <person name="Sanchez-Garcia M."/>
            <person name="Morin E."/>
            <person name="Andreopoulos B."/>
            <person name="Barry K.W."/>
            <person name="Bonito G."/>
            <person name="Buee M."/>
            <person name="Carver A."/>
            <person name="Chen C."/>
            <person name="Cichocki N."/>
            <person name="Clum A."/>
            <person name="Culley D."/>
            <person name="Crous P.W."/>
            <person name="Fauchery L."/>
            <person name="Girlanda M."/>
            <person name="Hayes R.D."/>
            <person name="Keri Z."/>
            <person name="LaButti K."/>
            <person name="Lipzen A."/>
            <person name="Lombard V."/>
            <person name="Magnuson J."/>
            <person name="Maillard F."/>
            <person name="Murat C."/>
            <person name="Nolan M."/>
            <person name="Ohm R.A."/>
            <person name="Pangilinan J."/>
            <person name="Pereira M.F."/>
            <person name="Perotto S."/>
            <person name="Peter M."/>
            <person name="Pfister S."/>
            <person name="Riley R."/>
            <person name="Sitrit Y."/>
            <person name="Stielow J.B."/>
            <person name="Szollosi G."/>
            <person name="Zifcakova L."/>
            <person name="Stursova M."/>
            <person name="Spatafora J.W."/>
            <person name="Tedersoo L."/>
            <person name="Vaario L.M."/>
            <person name="Yamada A."/>
            <person name="Yan M."/>
            <person name="Wang P."/>
            <person name="Xu J."/>
            <person name="Bruns T."/>
            <person name="Baldrian P."/>
            <person name="Vilgalys R."/>
            <person name="Dunand C."/>
            <person name="Henrissat B."/>
            <person name="Grigoriev I.V."/>
            <person name="Hibbett D."/>
            <person name="Nagy L.G."/>
            <person name="Martin F.M."/>
        </authorList>
    </citation>
    <scope>NUCLEOTIDE SEQUENCE</scope>
    <source>
        <strain evidence="6">Prilba</strain>
    </source>
</reference>
<dbReference type="OrthoDB" id="7464126at2759"/>
<feature type="domain" description="Fungal STAND N-terminal Goodbye" evidence="3">
    <location>
        <begin position="20"/>
        <end position="144"/>
    </location>
</feature>
<dbReference type="InterPro" id="IPR031350">
    <property type="entry name" value="Goodbye_dom"/>
</dbReference>
<feature type="repeat" description="ANK" evidence="2">
    <location>
        <begin position="875"/>
        <end position="907"/>
    </location>
</feature>
<organism evidence="6 7">
    <name type="scientific">Russula ochroleuca</name>
    <dbReference type="NCBI Taxonomy" id="152965"/>
    <lineage>
        <taxon>Eukaryota</taxon>
        <taxon>Fungi</taxon>
        <taxon>Dikarya</taxon>
        <taxon>Basidiomycota</taxon>
        <taxon>Agaricomycotina</taxon>
        <taxon>Agaricomycetes</taxon>
        <taxon>Russulales</taxon>
        <taxon>Russulaceae</taxon>
        <taxon>Russula</taxon>
    </lineage>
</organism>
<dbReference type="Pfam" id="PF22939">
    <property type="entry name" value="WHD_GPIID"/>
    <property type="match status" value="1"/>
</dbReference>
<dbReference type="PROSITE" id="PS50088">
    <property type="entry name" value="ANK_REPEAT"/>
    <property type="match status" value="6"/>
</dbReference>
<dbReference type="InterPro" id="IPR054471">
    <property type="entry name" value="GPIID_WHD"/>
</dbReference>
<keyword evidence="1" id="KW-0677">Repeat</keyword>
<dbReference type="PROSITE" id="PS50297">
    <property type="entry name" value="ANK_REP_REGION"/>
    <property type="match status" value="6"/>
</dbReference>
<evidence type="ECO:0000256" key="2">
    <source>
        <dbReference type="PROSITE-ProRule" id="PRU00023"/>
    </source>
</evidence>
<dbReference type="PANTHER" id="PTHR10039">
    <property type="entry name" value="AMELOGENIN"/>
    <property type="match status" value="1"/>
</dbReference>
<evidence type="ECO:0000259" key="5">
    <source>
        <dbReference type="Pfam" id="PF24883"/>
    </source>
</evidence>
<dbReference type="Gene3D" id="1.10.287.950">
    <property type="entry name" value="Methyl-accepting chemotaxis protein"/>
    <property type="match status" value="1"/>
</dbReference>
<dbReference type="Pfam" id="PF17109">
    <property type="entry name" value="Goodbye"/>
    <property type="match status" value="1"/>
</dbReference>
<dbReference type="InterPro" id="IPR027417">
    <property type="entry name" value="P-loop_NTPase"/>
</dbReference>
<dbReference type="AlphaFoldDB" id="A0A9P5TC38"/>